<evidence type="ECO:0000313" key="1">
    <source>
        <dbReference type="EMBL" id="MDT0605949.1"/>
    </source>
</evidence>
<dbReference type="Proteomes" id="UP001255246">
    <property type="component" value="Unassembled WGS sequence"/>
</dbReference>
<sequence>MKTKLLFSFILITNLLVVTYGQEKRMFSFNENDVIYYPLFKMPSTFKNLPNHKAKFIIVDEENNLFETVQSNTISMDGIERKDQSIHYYLKFPDFRKEKQNLKFLKALIEDSYNRDFFNRNTLSIEFQYNEVPFSCEWLDDLHGDIAKIIVPETSGLLGCNTPFVVSGSNQGHELRTVINYEPATIKESERQREDYKVISQLHNWESTYFISLTYGNHFMDNGFVTDFDEETLVDINEVNSIWHLTSGHMFTNKIGGLLSLGFMSSKEQTTNSNGISVNGSGNGFAVLKLGIGARYIPFSRKKWSIYGDVKGGRLSVRAEGGTGSVTITNLGISTTSDISEGRDRSFYMGLTLGTNYRLGGVVFLSSNFKYTASNFKDNIGSISGFTGYNFNVGIGFSFR</sequence>
<proteinExistence type="predicted"/>
<keyword evidence="2" id="KW-1185">Reference proteome</keyword>
<organism evidence="1 2">
    <name type="scientific">Croceitalea rosinachiae</name>
    <dbReference type="NCBI Taxonomy" id="3075596"/>
    <lineage>
        <taxon>Bacteria</taxon>
        <taxon>Pseudomonadati</taxon>
        <taxon>Bacteroidota</taxon>
        <taxon>Flavobacteriia</taxon>
        <taxon>Flavobacteriales</taxon>
        <taxon>Flavobacteriaceae</taxon>
        <taxon>Croceitalea</taxon>
    </lineage>
</organism>
<accession>A0ABU3A6Z9</accession>
<protein>
    <recommendedName>
        <fullName evidence="3">Outer membrane protein beta-barrel domain-containing protein</fullName>
    </recommendedName>
</protein>
<gene>
    <name evidence="1" type="ORF">RM706_02860</name>
</gene>
<evidence type="ECO:0008006" key="3">
    <source>
        <dbReference type="Google" id="ProtNLM"/>
    </source>
</evidence>
<comment type="caution">
    <text evidence="1">The sequence shown here is derived from an EMBL/GenBank/DDBJ whole genome shotgun (WGS) entry which is preliminary data.</text>
</comment>
<evidence type="ECO:0000313" key="2">
    <source>
        <dbReference type="Proteomes" id="UP001255246"/>
    </source>
</evidence>
<reference evidence="1 2" key="1">
    <citation type="submission" date="2023-09" db="EMBL/GenBank/DDBJ databases">
        <authorList>
            <person name="Rey-Velasco X."/>
        </authorList>
    </citation>
    <scope>NUCLEOTIDE SEQUENCE [LARGE SCALE GENOMIC DNA]</scope>
    <source>
        <strain evidence="1 2">F388</strain>
    </source>
</reference>
<dbReference type="RefSeq" id="WP_311349512.1">
    <property type="nucleotide sequence ID" value="NZ_JAVRHR010000001.1"/>
</dbReference>
<name>A0ABU3A6Z9_9FLAO</name>
<dbReference type="EMBL" id="JAVRHR010000001">
    <property type="protein sequence ID" value="MDT0605949.1"/>
    <property type="molecule type" value="Genomic_DNA"/>
</dbReference>